<proteinExistence type="predicted"/>
<dbReference type="AlphaFoldDB" id="A0A3N4RFS4"/>
<accession>A0A3N4RFS4</accession>
<organism evidence="1 2">
    <name type="scientific">Kitasatospora cineracea</name>
    <dbReference type="NCBI Taxonomy" id="88074"/>
    <lineage>
        <taxon>Bacteria</taxon>
        <taxon>Bacillati</taxon>
        <taxon>Actinomycetota</taxon>
        <taxon>Actinomycetes</taxon>
        <taxon>Kitasatosporales</taxon>
        <taxon>Streptomycetaceae</taxon>
        <taxon>Kitasatospora</taxon>
    </lineage>
</organism>
<reference evidence="1 2" key="1">
    <citation type="submission" date="2018-11" db="EMBL/GenBank/DDBJ databases">
        <title>Sequencing the genomes of 1000 actinobacteria strains.</title>
        <authorList>
            <person name="Klenk H.-P."/>
        </authorList>
    </citation>
    <scope>NUCLEOTIDE SEQUENCE [LARGE SCALE GENOMIC DNA]</scope>
    <source>
        <strain evidence="1 2">DSM 44781</strain>
    </source>
</reference>
<gene>
    <name evidence="1" type="ORF">EDD38_7392</name>
</gene>
<protein>
    <submittedName>
        <fullName evidence="1">Uncharacterized protein</fullName>
    </submittedName>
</protein>
<name>A0A3N4RFS4_9ACTN</name>
<keyword evidence="2" id="KW-1185">Reference proteome</keyword>
<dbReference type="EMBL" id="RKQG01000004">
    <property type="protein sequence ID" value="RPE27247.1"/>
    <property type="molecule type" value="Genomic_DNA"/>
</dbReference>
<comment type="caution">
    <text evidence="1">The sequence shown here is derived from an EMBL/GenBank/DDBJ whole genome shotgun (WGS) entry which is preliminary data.</text>
</comment>
<dbReference type="Proteomes" id="UP000266906">
    <property type="component" value="Unassembled WGS sequence"/>
</dbReference>
<evidence type="ECO:0000313" key="2">
    <source>
        <dbReference type="Proteomes" id="UP000266906"/>
    </source>
</evidence>
<evidence type="ECO:0000313" key="1">
    <source>
        <dbReference type="EMBL" id="RPE27247.1"/>
    </source>
</evidence>
<sequence>MACLDSWWGNVDTYWGNLAPADIHWGSRIGDVYWGL</sequence>